<evidence type="ECO:0000313" key="2">
    <source>
        <dbReference type="Proteomes" id="UP000509568"/>
    </source>
</evidence>
<organism evidence="1 2">
    <name type="scientific">Pseudomonas eucalypticola</name>
    <dbReference type="NCBI Taxonomy" id="2599595"/>
    <lineage>
        <taxon>Bacteria</taxon>
        <taxon>Pseudomonadati</taxon>
        <taxon>Pseudomonadota</taxon>
        <taxon>Gammaproteobacteria</taxon>
        <taxon>Pseudomonadales</taxon>
        <taxon>Pseudomonadaceae</taxon>
        <taxon>Pseudomonas</taxon>
    </lineage>
</organism>
<protein>
    <submittedName>
        <fullName evidence="1">DUF3182 family protein</fullName>
    </submittedName>
</protein>
<reference evidence="1 2" key="1">
    <citation type="submission" date="2020-06" db="EMBL/GenBank/DDBJ databases">
        <title>Pseudomonas eucalypticola sp. nov., an endophyte of Eucalyptus dunnii leaves with biocontrol ability of eucalyptus leaf blight.</title>
        <authorList>
            <person name="Liu Y."/>
            <person name="Song Z."/>
            <person name="Zeng H."/>
            <person name="Lu M."/>
            <person name="Wang X."/>
            <person name="Lian X."/>
            <person name="Zhang Q."/>
        </authorList>
    </citation>
    <scope>NUCLEOTIDE SEQUENCE [LARGE SCALE GENOMIC DNA]</scope>
    <source>
        <strain evidence="1 2">NP-1</strain>
    </source>
</reference>
<dbReference type="Pfam" id="PF11379">
    <property type="entry name" value="DUF3182"/>
    <property type="match status" value="1"/>
</dbReference>
<evidence type="ECO:0000313" key="1">
    <source>
        <dbReference type="EMBL" id="QKZ05238.1"/>
    </source>
</evidence>
<dbReference type="SUPFAM" id="SSF56059">
    <property type="entry name" value="Glutathione synthetase ATP-binding domain-like"/>
    <property type="match status" value="1"/>
</dbReference>
<dbReference type="AlphaFoldDB" id="A0A7D5D866"/>
<dbReference type="InterPro" id="IPR021519">
    <property type="entry name" value="DUF3182"/>
</dbReference>
<dbReference type="EMBL" id="CP056030">
    <property type="protein sequence ID" value="QKZ05238.1"/>
    <property type="molecule type" value="Genomic_DNA"/>
</dbReference>
<dbReference type="RefSeq" id="WP_176571146.1">
    <property type="nucleotide sequence ID" value="NZ_CP056030.1"/>
</dbReference>
<dbReference type="KEGG" id="pez:HWQ56_16165"/>
<dbReference type="Proteomes" id="UP000509568">
    <property type="component" value="Chromosome"/>
</dbReference>
<gene>
    <name evidence="1" type="ORF">HWQ56_16165</name>
</gene>
<sequence length="370" mass="39990">MPHSPSKSGVVLLPGTTPTPEHERVVQQALAVRIAALLGTRFVQDDERHATAGQALYYLPATTLIDPAACGQRYGIQSIDDFFGGLVSQPFMATKAISHPRVPGGSCPAGWSDAFAEQAGDALLDGYTVFSLADARQAAALLLKDAPLRLKPVRATAGRGQTIIRDSQELELVLAHLDEDEIKVWGLVLEQNLTEVRTYSVGQVQIAGLVASYHGTQQLTEDHRGELVYGGSQLVVVRGGYDRLLALELDDDTRLAVTQARRYEQAAWAALPGFIASRRNYDVARGLDHQGQVRSGVLEQSWRVGGASSAEVLALQAFAADPALDCVQASTHEVFDNSPIPADATLFYQGDDSELGRLSKYARICDYEHP</sequence>
<accession>A0A7D5D866</accession>
<proteinExistence type="predicted"/>
<keyword evidence="2" id="KW-1185">Reference proteome</keyword>
<name>A0A7D5D866_9PSED</name>